<protein>
    <submittedName>
        <fullName evidence="1">Uncharacterized protein</fullName>
    </submittedName>
</protein>
<organism evidence="1 2">
    <name type="scientific">Lactuca virosa</name>
    <dbReference type="NCBI Taxonomy" id="75947"/>
    <lineage>
        <taxon>Eukaryota</taxon>
        <taxon>Viridiplantae</taxon>
        <taxon>Streptophyta</taxon>
        <taxon>Embryophyta</taxon>
        <taxon>Tracheophyta</taxon>
        <taxon>Spermatophyta</taxon>
        <taxon>Magnoliopsida</taxon>
        <taxon>eudicotyledons</taxon>
        <taxon>Gunneridae</taxon>
        <taxon>Pentapetalae</taxon>
        <taxon>asterids</taxon>
        <taxon>campanulids</taxon>
        <taxon>Asterales</taxon>
        <taxon>Asteraceae</taxon>
        <taxon>Cichorioideae</taxon>
        <taxon>Cichorieae</taxon>
        <taxon>Lactucinae</taxon>
        <taxon>Lactuca</taxon>
    </lineage>
</organism>
<dbReference type="AlphaFoldDB" id="A0AAU9PR75"/>
<accession>A0AAU9PR75</accession>
<dbReference type="EMBL" id="CAKMRJ010005745">
    <property type="protein sequence ID" value="CAH1452873.1"/>
    <property type="molecule type" value="Genomic_DNA"/>
</dbReference>
<name>A0AAU9PR75_9ASTR</name>
<evidence type="ECO:0000313" key="2">
    <source>
        <dbReference type="Proteomes" id="UP001157418"/>
    </source>
</evidence>
<evidence type="ECO:0000313" key="1">
    <source>
        <dbReference type="EMBL" id="CAH1452873.1"/>
    </source>
</evidence>
<keyword evidence="2" id="KW-1185">Reference proteome</keyword>
<gene>
    <name evidence="1" type="ORF">LVIROSA_LOCUS38159</name>
</gene>
<sequence length="73" mass="8280">MDVWWGGEQWFKEGGNALIKITLLLPPPSPPLFTPTKTPFPHHLYHRSSSFQAHTTLRQRTLNLISKNKIGGS</sequence>
<dbReference type="Proteomes" id="UP001157418">
    <property type="component" value="Unassembled WGS sequence"/>
</dbReference>
<reference evidence="1 2" key="1">
    <citation type="submission" date="2022-01" db="EMBL/GenBank/DDBJ databases">
        <authorList>
            <person name="Xiong W."/>
            <person name="Schranz E."/>
        </authorList>
    </citation>
    <scope>NUCLEOTIDE SEQUENCE [LARGE SCALE GENOMIC DNA]</scope>
</reference>
<comment type="caution">
    <text evidence="1">The sequence shown here is derived from an EMBL/GenBank/DDBJ whole genome shotgun (WGS) entry which is preliminary data.</text>
</comment>
<proteinExistence type="predicted"/>